<dbReference type="AlphaFoldDB" id="X0XJB5"/>
<reference evidence="1" key="1">
    <citation type="journal article" date="2014" name="Front. Microbiol.">
        <title>High frequency of phylogenetically diverse reductive dehalogenase-homologous genes in deep subseafloor sedimentary metagenomes.</title>
        <authorList>
            <person name="Kawai M."/>
            <person name="Futagami T."/>
            <person name="Toyoda A."/>
            <person name="Takaki Y."/>
            <person name="Nishi S."/>
            <person name="Hori S."/>
            <person name="Arai W."/>
            <person name="Tsubouchi T."/>
            <person name="Morono Y."/>
            <person name="Uchiyama I."/>
            <person name="Ito T."/>
            <person name="Fujiyama A."/>
            <person name="Inagaki F."/>
            <person name="Takami H."/>
        </authorList>
    </citation>
    <scope>NUCLEOTIDE SEQUENCE</scope>
    <source>
        <strain evidence="1">Expedition CK06-06</strain>
    </source>
</reference>
<proteinExistence type="predicted"/>
<name>X0XJB5_9ZZZZ</name>
<dbReference type="EMBL" id="BARS01037326">
    <property type="protein sequence ID" value="GAG25046.1"/>
    <property type="molecule type" value="Genomic_DNA"/>
</dbReference>
<protein>
    <submittedName>
        <fullName evidence="1">Uncharacterized protein</fullName>
    </submittedName>
</protein>
<accession>X0XJB5</accession>
<comment type="caution">
    <text evidence="1">The sequence shown here is derived from an EMBL/GenBank/DDBJ whole genome shotgun (WGS) entry which is preliminary data.</text>
</comment>
<gene>
    <name evidence="1" type="ORF">S01H1_57245</name>
</gene>
<sequence>MKPDQDDKRLEETIRRVVGSEDVQFDACSWKEKHHEDVAFLESKKTCGAAAAHRGRLTWRSIMPMRSIKIAGSAAVAA</sequence>
<organism evidence="1">
    <name type="scientific">marine sediment metagenome</name>
    <dbReference type="NCBI Taxonomy" id="412755"/>
    <lineage>
        <taxon>unclassified sequences</taxon>
        <taxon>metagenomes</taxon>
        <taxon>ecological metagenomes</taxon>
    </lineage>
</organism>
<evidence type="ECO:0000313" key="1">
    <source>
        <dbReference type="EMBL" id="GAG25046.1"/>
    </source>
</evidence>
<feature type="non-terminal residue" evidence="1">
    <location>
        <position position="78"/>
    </location>
</feature>